<gene>
    <name evidence="5" type="ORF">MMF94_12370</name>
</gene>
<evidence type="ECO:0000313" key="5">
    <source>
        <dbReference type="EMBL" id="MCH6166478.1"/>
    </source>
</evidence>
<evidence type="ECO:0000256" key="3">
    <source>
        <dbReference type="ARBA" id="ARBA00023163"/>
    </source>
</evidence>
<dbReference type="SUPFAM" id="SSF46689">
    <property type="entry name" value="Homeodomain-like"/>
    <property type="match status" value="2"/>
</dbReference>
<evidence type="ECO:0000259" key="4">
    <source>
        <dbReference type="PROSITE" id="PS01124"/>
    </source>
</evidence>
<dbReference type="Gene3D" id="1.10.10.60">
    <property type="entry name" value="Homeodomain-like"/>
    <property type="match status" value="1"/>
</dbReference>
<dbReference type="Pfam" id="PF12833">
    <property type="entry name" value="HTH_18"/>
    <property type="match status" value="1"/>
</dbReference>
<protein>
    <submittedName>
        <fullName evidence="5">AraC family transcriptional regulator</fullName>
    </submittedName>
</protein>
<dbReference type="PANTHER" id="PTHR46796:SF12">
    <property type="entry name" value="HTH-TYPE DNA-BINDING TRANSCRIPTIONAL ACTIVATOR EUTR"/>
    <property type="match status" value="1"/>
</dbReference>
<dbReference type="EMBL" id="JAKXMK010000009">
    <property type="protein sequence ID" value="MCH6166478.1"/>
    <property type="molecule type" value="Genomic_DNA"/>
</dbReference>
<keyword evidence="6" id="KW-1185">Reference proteome</keyword>
<dbReference type="Pfam" id="PF14525">
    <property type="entry name" value="AraC_binding_2"/>
    <property type="match status" value="1"/>
</dbReference>
<keyword evidence="2" id="KW-0238">DNA-binding</keyword>
<evidence type="ECO:0000256" key="1">
    <source>
        <dbReference type="ARBA" id="ARBA00023015"/>
    </source>
</evidence>
<dbReference type="InterPro" id="IPR018062">
    <property type="entry name" value="HTH_AraC-typ_CS"/>
</dbReference>
<dbReference type="InterPro" id="IPR009057">
    <property type="entry name" value="Homeodomain-like_sf"/>
</dbReference>
<feature type="domain" description="HTH araC/xylS-type" evidence="4">
    <location>
        <begin position="191"/>
        <end position="293"/>
    </location>
</feature>
<dbReference type="InterPro" id="IPR035418">
    <property type="entry name" value="AraC-bd_2"/>
</dbReference>
<evidence type="ECO:0000256" key="2">
    <source>
        <dbReference type="ARBA" id="ARBA00023125"/>
    </source>
</evidence>
<evidence type="ECO:0000313" key="6">
    <source>
        <dbReference type="Proteomes" id="UP001299970"/>
    </source>
</evidence>
<keyword evidence="1" id="KW-0805">Transcription regulation</keyword>
<reference evidence="5 6" key="1">
    <citation type="submission" date="2022-03" db="EMBL/GenBank/DDBJ databases">
        <title>Pseudonocardia alaer sp. nov., a novel actinomycete isolated from reed forest soil.</title>
        <authorList>
            <person name="Wang L."/>
        </authorList>
    </citation>
    <scope>NUCLEOTIDE SEQUENCE [LARGE SCALE GENOMIC DNA]</scope>
    <source>
        <strain evidence="5 6">Y-16303</strain>
    </source>
</reference>
<dbReference type="Proteomes" id="UP001299970">
    <property type="component" value="Unassembled WGS sequence"/>
</dbReference>
<accession>A0ABS9TDL4</accession>
<keyword evidence="3" id="KW-0804">Transcription</keyword>
<sequence>MTVLAGQAPFRARVAYSALDGFSLMATSYGPPIEIVCVPPIPWVTISFHSGGESVFTHGDGRSTRVGGSRAAILTYEHGVRMSRPAGVRALMVAVPKARVERYLERVLQRPLDEPLRFESSVDLDGDGRGIAGAVATARRVLARYAPDVPPPIVAAELEHSILSSLLFGQQHNYTDAMLRPSPLPSSRVVERVLELVHSAWETPLTVADLADVAGVSERSLYTAFQQQLGASPMAYVRRHRLERTHDELLDAAPNGRTTVTGVALRNGFTHAGRFAAAYRRRFGESPSETLRR</sequence>
<dbReference type="InterPro" id="IPR018060">
    <property type="entry name" value="HTH_AraC"/>
</dbReference>
<organism evidence="5 6">
    <name type="scientific">Pseudonocardia alaniniphila</name>
    <dbReference type="NCBI Taxonomy" id="75291"/>
    <lineage>
        <taxon>Bacteria</taxon>
        <taxon>Bacillati</taxon>
        <taxon>Actinomycetota</taxon>
        <taxon>Actinomycetes</taxon>
        <taxon>Pseudonocardiales</taxon>
        <taxon>Pseudonocardiaceae</taxon>
        <taxon>Pseudonocardia</taxon>
    </lineage>
</organism>
<dbReference type="RefSeq" id="WP_241036508.1">
    <property type="nucleotide sequence ID" value="NZ_BAAAJF010000002.1"/>
</dbReference>
<dbReference type="PANTHER" id="PTHR46796">
    <property type="entry name" value="HTH-TYPE TRANSCRIPTIONAL ACTIVATOR RHAS-RELATED"/>
    <property type="match status" value="1"/>
</dbReference>
<dbReference type="PROSITE" id="PS00041">
    <property type="entry name" value="HTH_ARAC_FAMILY_1"/>
    <property type="match status" value="1"/>
</dbReference>
<comment type="caution">
    <text evidence="5">The sequence shown here is derived from an EMBL/GenBank/DDBJ whole genome shotgun (WGS) entry which is preliminary data.</text>
</comment>
<proteinExistence type="predicted"/>
<dbReference type="SMART" id="SM00342">
    <property type="entry name" value="HTH_ARAC"/>
    <property type="match status" value="1"/>
</dbReference>
<dbReference type="InterPro" id="IPR050204">
    <property type="entry name" value="AraC_XylS_family_regulators"/>
</dbReference>
<dbReference type="PROSITE" id="PS01124">
    <property type="entry name" value="HTH_ARAC_FAMILY_2"/>
    <property type="match status" value="1"/>
</dbReference>
<name>A0ABS9TDL4_9PSEU</name>